<evidence type="ECO:0000259" key="3">
    <source>
        <dbReference type="PROSITE" id="PS50222"/>
    </source>
</evidence>
<dbReference type="PROSITE" id="PS50222">
    <property type="entry name" value="EF_HAND_2"/>
    <property type="match status" value="1"/>
</dbReference>
<dbReference type="PROSITE" id="PS00018">
    <property type="entry name" value="EF_HAND_1"/>
    <property type="match status" value="1"/>
</dbReference>
<protein>
    <recommendedName>
        <fullName evidence="3">EF-hand domain-containing protein</fullName>
    </recommendedName>
</protein>
<feature type="region of interest" description="Disordered" evidence="2">
    <location>
        <begin position="146"/>
        <end position="188"/>
    </location>
</feature>
<dbReference type="InterPro" id="IPR011992">
    <property type="entry name" value="EF-hand-dom_pair"/>
</dbReference>
<name>A0A0G4GUE0_VITBC</name>
<keyword evidence="1" id="KW-0106">Calcium</keyword>
<dbReference type="GO" id="GO:0005509">
    <property type="term" value="F:calcium ion binding"/>
    <property type="evidence" value="ECO:0007669"/>
    <property type="project" value="InterPro"/>
</dbReference>
<dbReference type="EMBL" id="CDMY01000821">
    <property type="protein sequence ID" value="CEM34427.1"/>
    <property type="molecule type" value="Genomic_DNA"/>
</dbReference>
<reference evidence="4 5" key="1">
    <citation type="submission" date="2014-11" db="EMBL/GenBank/DDBJ databases">
        <authorList>
            <person name="Zhu J."/>
            <person name="Qi W."/>
            <person name="Song R."/>
        </authorList>
    </citation>
    <scope>NUCLEOTIDE SEQUENCE [LARGE SCALE GENOMIC DNA]</scope>
</reference>
<dbReference type="Gene3D" id="1.10.238.10">
    <property type="entry name" value="EF-hand"/>
    <property type="match status" value="1"/>
</dbReference>
<feature type="region of interest" description="Disordered" evidence="2">
    <location>
        <begin position="36"/>
        <end position="67"/>
    </location>
</feature>
<evidence type="ECO:0000256" key="2">
    <source>
        <dbReference type="SAM" id="MobiDB-lite"/>
    </source>
</evidence>
<sequence length="233" mass="24865">MASEGPGPLPPGPGMEDERSLVIQVVKGQLMPSKNSYIPTLKENRAESPPTAVLKPQEAPSAAPVAAAPGELSADVSPVSRAARVSLPSVGGVSGAPTVRSIDTDEVMLWLDAASLHAVKKGFESQGGVLTLPEFLELVLTQLSPPSSSDIDPRMIQPSKGQAGVARGSPKHWQQPQTSDEHRRRTPEFTDEEIELLTAAIIETFRVVDMNGDGKLTWEELSNYIIELGMIGK</sequence>
<evidence type="ECO:0000256" key="1">
    <source>
        <dbReference type="ARBA" id="ARBA00022837"/>
    </source>
</evidence>
<feature type="domain" description="EF-hand" evidence="3">
    <location>
        <begin position="196"/>
        <end position="231"/>
    </location>
</feature>
<organism evidence="4 5">
    <name type="scientific">Vitrella brassicaformis (strain CCMP3155)</name>
    <dbReference type="NCBI Taxonomy" id="1169540"/>
    <lineage>
        <taxon>Eukaryota</taxon>
        <taxon>Sar</taxon>
        <taxon>Alveolata</taxon>
        <taxon>Colpodellida</taxon>
        <taxon>Vitrellaceae</taxon>
        <taxon>Vitrella</taxon>
    </lineage>
</organism>
<dbReference type="SUPFAM" id="SSF47473">
    <property type="entry name" value="EF-hand"/>
    <property type="match status" value="1"/>
</dbReference>
<dbReference type="InterPro" id="IPR002048">
    <property type="entry name" value="EF_hand_dom"/>
</dbReference>
<dbReference type="Proteomes" id="UP000041254">
    <property type="component" value="Unassembled WGS sequence"/>
</dbReference>
<dbReference type="VEuPathDB" id="CryptoDB:Vbra_10370"/>
<evidence type="ECO:0000313" key="4">
    <source>
        <dbReference type="EMBL" id="CEM34427.1"/>
    </source>
</evidence>
<gene>
    <name evidence="4" type="ORF">Vbra_10370</name>
</gene>
<evidence type="ECO:0000313" key="5">
    <source>
        <dbReference type="Proteomes" id="UP000041254"/>
    </source>
</evidence>
<proteinExistence type="predicted"/>
<dbReference type="AlphaFoldDB" id="A0A0G4GUE0"/>
<keyword evidence="5" id="KW-1185">Reference proteome</keyword>
<dbReference type="InParanoid" id="A0A0G4GUE0"/>
<dbReference type="Pfam" id="PF13202">
    <property type="entry name" value="EF-hand_5"/>
    <property type="match status" value="1"/>
</dbReference>
<feature type="compositionally biased region" description="Basic and acidic residues" evidence="2">
    <location>
        <begin position="179"/>
        <end position="188"/>
    </location>
</feature>
<dbReference type="InterPro" id="IPR018247">
    <property type="entry name" value="EF_Hand_1_Ca_BS"/>
</dbReference>
<accession>A0A0G4GUE0</accession>